<dbReference type="RefSeq" id="YP_009101200.1">
    <property type="nucleotide sequence ID" value="NC_025443.1"/>
</dbReference>
<name>A0A060D1J9_9CAUD</name>
<keyword evidence="2" id="KW-1185">Reference proteome</keyword>
<reference evidence="1 2" key="1">
    <citation type="submission" date="2014-07" db="EMBL/GenBank/DDBJ databases">
        <title>The genome sequence of Salmonella phage 9NA shows that it represents an unstudied type of tailed phage.</title>
        <authorList>
            <person name="Casjens S.R."/>
            <person name="Leavitt J.C."/>
            <person name="Hatfull G.F."/>
            <person name="Hendrix R.W."/>
        </authorList>
    </citation>
    <scope>NUCLEOTIDE SEQUENCE [LARGE SCALE GENOMIC DNA]</scope>
</reference>
<dbReference type="EMBL" id="KJ802832">
    <property type="protein sequence ID" value="AIB07033.1"/>
    <property type="molecule type" value="Genomic_DNA"/>
</dbReference>
<dbReference type="KEGG" id="vg:22110888"/>
<proteinExistence type="predicted"/>
<evidence type="ECO:0000313" key="2">
    <source>
        <dbReference type="Proteomes" id="UP000026985"/>
    </source>
</evidence>
<organism evidence="1 2">
    <name type="scientific">Salmonella phage 9NA</name>
    <dbReference type="NCBI Taxonomy" id="1113547"/>
    <lineage>
        <taxon>Viruses</taxon>
        <taxon>Duplodnaviria</taxon>
        <taxon>Heunggongvirae</taxon>
        <taxon>Uroviricota</taxon>
        <taxon>Caudoviricetes</taxon>
        <taxon>Nonanavirus</taxon>
        <taxon>Nonanavirus nv9NA</taxon>
    </lineage>
</organism>
<evidence type="ECO:0000313" key="1">
    <source>
        <dbReference type="EMBL" id="AIB07033.1"/>
    </source>
</evidence>
<sequence length="63" mass="7551">MISELQAFHLMVKHSMIIIHCDRDKLVFTDDLQYTEQWSDKFDKPKATCRLIERVARDRGEQL</sequence>
<gene>
    <name evidence="1" type="ORF">9NA_030</name>
</gene>
<accession>A0A060D1J9</accession>
<dbReference type="Proteomes" id="UP000026985">
    <property type="component" value="Segment"/>
</dbReference>
<protein>
    <submittedName>
        <fullName evidence="1">Uncharacterized protein</fullName>
    </submittedName>
</protein>
<dbReference type="OrthoDB" id="39192at10239"/>